<reference evidence="1 2" key="1">
    <citation type="submission" date="2023-08" db="EMBL/GenBank/DDBJ databases">
        <title>A Necator americanus chromosomal reference genome.</title>
        <authorList>
            <person name="Ilik V."/>
            <person name="Petrzelkova K.J."/>
            <person name="Pardy F."/>
            <person name="Fuh T."/>
            <person name="Niatou-Singa F.S."/>
            <person name="Gouil Q."/>
            <person name="Baker L."/>
            <person name="Ritchie M.E."/>
            <person name="Jex A.R."/>
            <person name="Gazzola D."/>
            <person name="Li H."/>
            <person name="Toshio Fujiwara R."/>
            <person name="Zhan B."/>
            <person name="Aroian R.V."/>
            <person name="Pafco B."/>
            <person name="Schwarz E.M."/>
        </authorList>
    </citation>
    <scope>NUCLEOTIDE SEQUENCE [LARGE SCALE GENOMIC DNA]</scope>
    <source>
        <strain evidence="1 2">Aroian</strain>
        <tissue evidence="1">Whole animal</tissue>
    </source>
</reference>
<accession>A0ABR1CPE4</accession>
<sequence>MVQLSFRRQNYLDRFRYIFQNPSDSRIGSCPREPTERHPTYHQAEPPTVLADVLAIPTRDHLRALLVYGSGTR</sequence>
<comment type="caution">
    <text evidence="1">The sequence shown here is derived from an EMBL/GenBank/DDBJ whole genome shotgun (WGS) entry which is preliminary data.</text>
</comment>
<dbReference type="EMBL" id="JAVFWL010000003">
    <property type="protein sequence ID" value="KAK6740222.1"/>
    <property type="molecule type" value="Genomic_DNA"/>
</dbReference>
<gene>
    <name evidence="1" type="primary">Necator_chrIII.g9363</name>
    <name evidence="1" type="ORF">RB195_008598</name>
</gene>
<evidence type="ECO:0000313" key="2">
    <source>
        <dbReference type="Proteomes" id="UP001303046"/>
    </source>
</evidence>
<evidence type="ECO:0000313" key="1">
    <source>
        <dbReference type="EMBL" id="KAK6740222.1"/>
    </source>
</evidence>
<protein>
    <submittedName>
        <fullName evidence="1">Uncharacterized protein</fullName>
    </submittedName>
</protein>
<dbReference type="Proteomes" id="UP001303046">
    <property type="component" value="Unassembled WGS sequence"/>
</dbReference>
<keyword evidence="2" id="KW-1185">Reference proteome</keyword>
<proteinExistence type="predicted"/>
<name>A0ABR1CPE4_NECAM</name>
<organism evidence="1 2">
    <name type="scientific">Necator americanus</name>
    <name type="common">Human hookworm</name>
    <dbReference type="NCBI Taxonomy" id="51031"/>
    <lineage>
        <taxon>Eukaryota</taxon>
        <taxon>Metazoa</taxon>
        <taxon>Ecdysozoa</taxon>
        <taxon>Nematoda</taxon>
        <taxon>Chromadorea</taxon>
        <taxon>Rhabditida</taxon>
        <taxon>Rhabditina</taxon>
        <taxon>Rhabditomorpha</taxon>
        <taxon>Strongyloidea</taxon>
        <taxon>Ancylostomatidae</taxon>
        <taxon>Bunostominae</taxon>
        <taxon>Necator</taxon>
    </lineage>
</organism>